<dbReference type="OrthoDB" id="9811121at2"/>
<evidence type="ECO:0000313" key="3">
    <source>
        <dbReference type="EMBL" id="SDN00093.1"/>
    </source>
</evidence>
<dbReference type="PROSITE" id="PS50263">
    <property type="entry name" value="CN_HYDROLASE"/>
    <property type="match status" value="1"/>
</dbReference>
<dbReference type="InterPro" id="IPR003010">
    <property type="entry name" value="C-N_Hydrolase"/>
</dbReference>
<feature type="domain" description="CN hydrolase" evidence="2">
    <location>
        <begin position="1"/>
        <end position="237"/>
    </location>
</feature>
<keyword evidence="3" id="KW-0378">Hydrolase</keyword>
<dbReference type="SUPFAM" id="SSF56317">
    <property type="entry name" value="Carbon-nitrogen hydrolase"/>
    <property type="match status" value="1"/>
</dbReference>
<dbReference type="Gene3D" id="3.60.110.10">
    <property type="entry name" value="Carbon-nitrogen hydrolase"/>
    <property type="match status" value="1"/>
</dbReference>
<protein>
    <submittedName>
        <fullName evidence="3">Carbon-nitrogen hydrolase</fullName>
    </submittedName>
</protein>
<keyword evidence="4" id="KW-1185">Reference proteome</keyword>
<dbReference type="AlphaFoldDB" id="A0A1G9XV34"/>
<dbReference type="EMBL" id="FNHB01000010">
    <property type="protein sequence ID" value="SDN00093.1"/>
    <property type="molecule type" value="Genomic_DNA"/>
</dbReference>
<dbReference type="Proteomes" id="UP000214880">
    <property type="component" value="Unassembled WGS sequence"/>
</dbReference>
<accession>A0A1G9XV34</accession>
<name>A0A1G9XV34_9FIRM</name>
<reference evidence="3 4" key="1">
    <citation type="submission" date="2016-10" db="EMBL/GenBank/DDBJ databases">
        <authorList>
            <person name="de Groot N.N."/>
        </authorList>
    </citation>
    <scope>NUCLEOTIDE SEQUENCE [LARGE SCALE GENOMIC DNA]</scope>
    <source>
        <strain evidence="3 4">DSM 1736</strain>
    </source>
</reference>
<dbReference type="InterPro" id="IPR036526">
    <property type="entry name" value="C-N_Hydrolase_sf"/>
</dbReference>
<organism evidence="3 4">
    <name type="scientific">Dendrosporobacter quercicolus</name>
    <dbReference type="NCBI Taxonomy" id="146817"/>
    <lineage>
        <taxon>Bacteria</taxon>
        <taxon>Bacillati</taxon>
        <taxon>Bacillota</taxon>
        <taxon>Negativicutes</taxon>
        <taxon>Selenomonadales</taxon>
        <taxon>Sporomusaceae</taxon>
        <taxon>Dendrosporobacter</taxon>
    </lineage>
</organism>
<comment type="similarity">
    <text evidence="1">Belongs to the carbon-nitrogen hydrolase superfamily. NIT1/NIT2 family.</text>
</comment>
<sequence length="258" mass="28996">MKVAVLQMNVRLGDVEANRQKALHMIHTGLAHHAQLFVLPEMWTTGYRLDQIHTLAEPETGPTLLLLQRLAREYSIEIIAGSIAESRNSKIYNTAYAIDKTGAIIAKYSKIHLIGLMAEEKYISPGDRKCSFELSTGPAGLIICYDIRFTELPRSLALEGCTTLFIPAQWPEQRGEHWRVLNQARAIENQLFVISANTVNGRGNGKMYGHSMIIDPWGKIIAEGGSTEELILADVDFSTVADIRKRLPVFTDRRPQYY</sequence>
<dbReference type="Pfam" id="PF00795">
    <property type="entry name" value="CN_hydrolase"/>
    <property type="match status" value="1"/>
</dbReference>
<gene>
    <name evidence="3" type="ORF">SAMN04488502_11041</name>
</gene>
<evidence type="ECO:0000259" key="2">
    <source>
        <dbReference type="PROSITE" id="PS50263"/>
    </source>
</evidence>
<proteinExistence type="inferred from homology"/>
<dbReference type="PANTHER" id="PTHR23088">
    <property type="entry name" value="NITRILASE-RELATED"/>
    <property type="match status" value="1"/>
</dbReference>
<evidence type="ECO:0000256" key="1">
    <source>
        <dbReference type="ARBA" id="ARBA00010613"/>
    </source>
</evidence>
<evidence type="ECO:0000313" key="4">
    <source>
        <dbReference type="Proteomes" id="UP000214880"/>
    </source>
</evidence>
<dbReference type="STRING" id="146817.SAMN04488502_11041"/>
<dbReference type="GO" id="GO:0016787">
    <property type="term" value="F:hydrolase activity"/>
    <property type="evidence" value="ECO:0007669"/>
    <property type="project" value="UniProtKB-KW"/>
</dbReference>
<dbReference type="RefSeq" id="WP_092074520.1">
    <property type="nucleotide sequence ID" value="NZ_FNHB01000010.1"/>
</dbReference>
<dbReference type="PANTHER" id="PTHR23088:SF27">
    <property type="entry name" value="DEAMINATED GLUTATHIONE AMIDASE"/>
    <property type="match status" value="1"/>
</dbReference>
<dbReference type="CDD" id="cd07583">
    <property type="entry name" value="nitrilase_5"/>
    <property type="match status" value="1"/>
</dbReference>